<dbReference type="Gene3D" id="1.10.3720.10">
    <property type="entry name" value="MetI-like"/>
    <property type="match status" value="1"/>
</dbReference>
<protein>
    <submittedName>
        <fullName evidence="7">Phosphate ABC transporter, permease protein</fullName>
    </submittedName>
</protein>
<keyword evidence="2 5" id="KW-0812">Transmembrane</keyword>
<evidence type="ECO:0000256" key="5">
    <source>
        <dbReference type="RuleBase" id="RU363032"/>
    </source>
</evidence>
<sequence>MSRRRSLKVALVKASILASALMSLSLILLVHIVVIMYGLPLALLNGLSLLYATPPLPNQEAPVGGVGPSLVGTLVSSGIAVALATPVALIAAFTMVEYKGRKFVDFLRVVFTSLYGLPTITISVIVYSLLVIPMRTQSLLAGSLSLTLVALPVEISYLEGVFSSIPQTYREAGYAIGLTRWLVLRRVLIGIGKSGVASTVALTLARVMGETAPLLFTIGNAMNTYPSSLYSLLQPSSTITTLIFTLSSSPFPSQFQFAWAASLVLYVVYTALFALSRMVRGVEL</sequence>
<proteinExistence type="inferred from homology"/>
<evidence type="ECO:0000256" key="3">
    <source>
        <dbReference type="ARBA" id="ARBA00022989"/>
    </source>
</evidence>
<dbReference type="PANTHER" id="PTHR42922">
    <property type="entry name" value="PHOSPHATE TRANSPORT SYSTEM PERMEASE PROTEIN PSTA"/>
    <property type="match status" value="1"/>
</dbReference>
<feature type="domain" description="ABC transmembrane type-1" evidence="6">
    <location>
        <begin position="70"/>
        <end position="276"/>
    </location>
</feature>
<dbReference type="eggNOG" id="arCOG00168">
    <property type="taxonomic scope" value="Archaea"/>
</dbReference>
<evidence type="ECO:0000256" key="2">
    <source>
        <dbReference type="ARBA" id="ARBA00022692"/>
    </source>
</evidence>
<dbReference type="GeneID" id="13013192"/>
<dbReference type="InterPro" id="IPR000515">
    <property type="entry name" value="MetI-like"/>
</dbReference>
<dbReference type="KEGG" id="thg:TCELL_0875"/>
<feature type="transmembrane region" description="Helical" evidence="5">
    <location>
        <begin position="70"/>
        <end position="94"/>
    </location>
</feature>
<keyword evidence="8" id="KW-1185">Reference proteome</keyword>
<evidence type="ECO:0000256" key="1">
    <source>
        <dbReference type="ARBA" id="ARBA00004141"/>
    </source>
</evidence>
<keyword evidence="5" id="KW-0813">Transport</keyword>
<keyword evidence="4 5" id="KW-0472">Membrane</keyword>
<dbReference type="InterPro" id="IPR051408">
    <property type="entry name" value="Phosphate_transprt_permease"/>
</dbReference>
<dbReference type="OrthoDB" id="11402at2157"/>
<dbReference type="CDD" id="cd06261">
    <property type="entry name" value="TM_PBP2"/>
    <property type="match status" value="1"/>
</dbReference>
<reference evidence="7 8" key="1">
    <citation type="journal article" date="2012" name="J. Bacteriol.">
        <title>Complete genome sequence of the hyperthermophilic cellulolytic Crenarchaeon 'Thermogladius cellulolyticus' 1633.</title>
        <authorList>
            <person name="Mardanov A.V."/>
            <person name="Kochetkova T.V."/>
            <person name="Beletsky A.V."/>
            <person name="Bonch-Osmolovskaya E.A."/>
            <person name="Ravin N.V."/>
            <person name="Skryabin K.G."/>
        </authorList>
    </citation>
    <scope>NUCLEOTIDE SEQUENCE [LARGE SCALE GENOMIC DNA]</scope>
    <source>
        <strain evidence="8">DSM 22663 / VKM B-2946 / 1633</strain>
    </source>
</reference>
<dbReference type="PROSITE" id="PS50928">
    <property type="entry name" value="ABC_TM1"/>
    <property type="match status" value="1"/>
</dbReference>
<feature type="transmembrane region" description="Helical" evidence="5">
    <location>
        <begin position="138"/>
        <end position="162"/>
    </location>
</feature>
<dbReference type="GO" id="GO:0055085">
    <property type="term" value="P:transmembrane transport"/>
    <property type="evidence" value="ECO:0007669"/>
    <property type="project" value="InterPro"/>
</dbReference>
<dbReference type="RefSeq" id="WP_014737549.1">
    <property type="nucleotide sequence ID" value="NC_017954.1"/>
</dbReference>
<dbReference type="Proteomes" id="UP000005270">
    <property type="component" value="Chromosome"/>
</dbReference>
<organism evidence="7 8">
    <name type="scientific">Thermogladius calderae (strain DSM 22663 / VKM B-2946 / 1633)</name>
    <dbReference type="NCBI Taxonomy" id="1184251"/>
    <lineage>
        <taxon>Archaea</taxon>
        <taxon>Thermoproteota</taxon>
        <taxon>Thermoprotei</taxon>
        <taxon>Desulfurococcales</taxon>
        <taxon>Desulfurococcaceae</taxon>
        <taxon>Thermogladius</taxon>
    </lineage>
</organism>
<dbReference type="Pfam" id="PF00528">
    <property type="entry name" value="BPD_transp_1"/>
    <property type="match status" value="1"/>
</dbReference>
<comment type="similarity">
    <text evidence="5">Belongs to the binding-protein-dependent transport system permease family.</text>
</comment>
<dbReference type="AlphaFoldDB" id="I3TEW1"/>
<evidence type="ECO:0000256" key="4">
    <source>
        <dbReference type="ARBA" id="ARBA00023136"/>
    </source>
</evidence>
<accession>I3TEW1</accession>
<evidence type="ECO:0000313" key="7">
    <source>
        <dbReference type="EMBL" id="AFK51299.1"/>
    </source>
</evidence>
<evidence type="ECO:0000259" key="6">
    <source>
        <dbReference type="PROSITE" id="PS50928"/>
    </source>
</evidence>
<feature type="transmembrane region" description="Helical" evidence="5">
    <location>
        <begin position="21"/>
        <end position="50"/>
    </location>
</feature>
<feature type="transmembrane region" description="Helical" evidence="5">
    <location>
        <begin position="106"/>
        <end position="132"/>
    </location>
</feature>
<comment type="subcellular location">
    <subcellularLocation>
        <location evidence="5">Cell membrane</location>
        <topology evidence="5">Multi-pass membrane protein</topology>
    </subcellularLocation>
    <subcellularLocation>
        <location evidence="1">Membrane</location>
        <topology evidence="1">Multi-pass membrane protein</topology>
    </subcellularLocation>
</comment>
<evidence type="ECO:0000313" key="8">
    <source>
        <dbReference type="Proteomes" id="UP000005270"/>
    </source>
</evidence>
<dbReference type="FunCoup" id="I3TEW1">
    <property type="interactions" value="16"/>
</dbReference>
<dbReference type="EMBL" id="CP003531">
    <property type="protein sequence ID" value="AFK51299.1"/>
    <property type="molecule type" value="Genomic_DNA"/>
</dbReference>
<gene>
    <name evidence="7" type="ordered locus">TCELL_0875</name>
</gene>
<dbReference type="HOGENOM" id="CLU_033621_2_0_2"/>
<dbReference type="STRING" id="1184251.TCELL_0875"/>
<dbReference type="GO" id="GO:0005886">
    <property type="term" value="C:plasma membrane"/>
    <property type="evidence" value="ECO:0007669"/>
    <property type="project" value="UniProtKB-SubCell"/>
</dbReference>
<dbReference type="InterPro" id="IPR035906">
    <property type="entry name" value="MetI-like_sf"/>
</dbReference>
<dbReference type="InParanoid" id="I3TEW1"/>
<name>I3TEW1_THEC1</name>
<dbReference type="PANTHER" id="PTHR42922:SF1">
    <property type="entry name" value="PHOSPHATE TRANSPORT SYSTEM PERMEASE PROTEIN PSTA"/>
    <property type="match status" value="1"/>
</dbReference>
<feature type="transmembrane region" description="Helical" evidence="5">
    <location>
        <begin position="257"/>
        <end position="275"/>
    </location>
</feature>
<keyword evidence="3 5" id="KW-1133">Transmembrane helix</keyword>
<dbReference type="SUPFAM" id="SSF161098">
    <property type="entry name" value="MetI-like"/>
    <property type="match status" value="1"/>
</dbReference>
<feature type="transmembrane region" description="Helical" evidence="5">
    <location>
        <begin position="183"/>
        <end position="205"/>
    </location>
</feature>